<evidence type="ECO:0000256" key="2">
    <source>
        <dbReference type="ARBA" id="ARBA00022475"/>
    </source>
</evidence>
<dbReference type="EMBL" id="QOUX01000046">
    <property type="protein sequence ID" value="RXI98163.1"/>
    <property type="molecule type" value="Genomic_DNA"/>
</dbReference>
<evidence type="ECO:0000256" key="6">
    <source>
        <dbReference type="SAM" id="Phobius"/>
    </source>
</evidence>
<keyword evidence="3 6" id="KW-0812">Transmembrane</keyword>
<keyword evidence="8" id="KW-1185">Reference proteome</keyword>
<name>A0A4Q0VP66_9BACI</name>
<evidence type="ECO:0000256" key="1">
    <source>
        <dbReference type="ARBA" id="ARBA00004651"/>
    </source>
</evidence>
<accession>A0A4Q0VP66</accession>
<dbReference type="Proteomes" id="UP000290649">
    <property type="component" value="Unassembled WGS sequence"/>
</dbReference>
<evidence type="ECO:0000256" key="4">
    <source>
        <dbReference type="ARBA" id="ARBA00022989"/>
    </source>
</evidence>
<comment type="caution">
    <text evidence="7">The sequence shown here is derived from an EMBL/GenBank/DDBJ whole genome shotgun (WGS) entry which is preliminary data.</text>
</comment>
<dbReference type="RefSeq" id="WP_129079523.1">
    <property type="nucleotide sequence ID" value="NZ_QOUX01000046.1"/>
</dbReference>
<evidence type="ECO:0000256" key="5">
    <source>
        <dbReference type="ARBA" id="ARBA00023136"/>
    </source>
</evidence>
<comment type="subcellular location">
    <subcellularLocation>
        <location evidence="1">Cell membrane</location>
        <topology evidence="1">Multi-pass membrane protein</topology>
    </subcellularLocation>
</comment>
<evidence type="ECO:0000313" key="7">
    <source>
        <dbReference type="EMBL" id="RXI98163.1"/>
    </source>
</evidence>
<proteinExistence type="predicted"/>
<keyword evidence="5 6" id="KW-0472">Membrane</keyword>
<dbReference type="AlphaFoldDB" id="A0A4Q0VP66"/>
<reference evidence="7 8" key="1">
    <citation type="journal article" date="2019" name="Int. J. Syst. Evol. Microbiol.">
        <title>Anaerobacillus alkaliphilus sp. nov., a novel alkaliphilic and moderately halophilic bacterium.</title>
        <authorList>
            <person name="Borsodi A.K."/>
            <person name="Aszalos J.M."/>
            <person name="Bihari P."/>
            <person name="Nagy I."/>
            <person name="Schumann P."/>
            <person name="Sproer C."/>
            <person name="Kovacs A.L."/>
            <person name="Boka K."/>
            <person name="Dobosy P."/>
            <person name="Ovari M."/>
            <person name="Szili-Kovacs T."/>
            <person name="Toth E."/>
        </authorList>
    </citation>
    <scope>NUCLEOTIDE SEQUENCE [LARGE SCALE GENOMIC DNA]</scope>
    <source>
        <strain evidence="7 8">B16-10</strain>
    </source>
</reference>
<dbReference type="OrthoDB" id="2690036at2"/>
<dbReference type="InterPro" id="IPR010343">
    <property type="entry name" value="ArAE_1"/>
</dbReference>
<organism evidence="7 8">
    <name type="scientific">Anaerobacillus alkaliphilus</name>
    <dbReference type="NCBI Taxonomy" id="1548597"/>
    <lineage>
        <taxon>Bacteria</taxon>
        <taxon>Bacillati</taxon>
        <taxon>Bacillota</taxon>
        <taxon>Bacilli</taxon>
        <taxon>Bacillales</taxon>
        <taxon>Bacillaceae</taxon>
        <taxon>Anaerobacillus</taxon>
    </lineage>
</organism>
<feature type="transmembrane region" description="Helical" evidence="6">
    <location>
        <begin position="128"/>
        <end position="146"/>
    </location>
</feature>
<evidence type="ECO:0000256" key="3">
    <source>
        <dbReference type="ARBA" id="ARBA00022692"/>
    </source>
</evidence>
<feature type="transmembrane region" description="Helical" evidence="6">
    <location>
        <begin position="61"/>
        <end position="91"/>
    </location>
</feature>
<feature type="transmembrane region" description="Helical" evidence="6">
    <location>
        <begin position="98"/>
        <end position="116"/>
    </location>
</feature>
<evidence type="ECO:0000313" key="8">
    <source>
        <dbReference type="Proteomes" id="UP000290649"/>
    </source>
</evidence>
<feature type="transmembrane region" description="Helical" evidence="6">
    <location>
        <begin position="12"/>
        <end position="41"/>
    </location>
</feature>
<dbReference type="GO" id="GO:0005886">
    <property type="term" value="C:plasma membrane"/>
    <property type="evidence" value="ECO:0007669"/>
    <property type="project" value="UniProtKB-SubCell"/>
</dbReference>
<keyword evidence="4 6" id="KW-1133">Transmembrane helix</keyword>
<protein>
    <submittedName>
        <fullName evidence="7">Aromatic acid exporter family protein</fullName>
    </submittedName>
</protein>
<sequence>MNPFKFVGRRIIKTGIAVFITALICSKLGLPVIFAVITAIVTTEPTAADSLKRGIIRLPAAAVGAGFALLFDLILGQGALTFALVSMLTILLCHHLKLDNGTLVATLTAVAMIPGANEGIITEFLFRLSGTSLGIIISTLVNFAVLPPRFGPLLVSKVNELFENTALHSEELISAISKSTSANVNSSFRKLHQDLEKAFQLCQYQEDEWQYRKRDELEDRSFQFLQRKLTKLQKLISHVGNLSYVNLNAGLSSAEKKLLMSSAQLITQYCTESTIKNDQQLSEYKEDIFHLLKKEIQSNSNYGQKETLFYELLGILDCLSQLQKATEEERVFSENNKNYPAYIFAEKVQYD</sequence>
<keyword evidence="2" id="KW-1003">Cell membrane</keyword>
<gene>
    <name evidence="7" type="ORF">DS745_17635</name>
</gene>
<dbReference type="Pfam" id="PF06081">
    <property type="entry name" value="ArAE_1"/>
    <property type="match status" value="1"/>
</dbReference>